<keyword evidence="5" id="KW-0007">Acetylation</keyword>
<organism evidence="11 12">
    <name type="scientific">Menidia menidia</name>
    <name type="common">Atlantic silverside</name>
    <dbReference type="NCBI Taxonomy" id="238744"/>
    <lineage>
        <taxon>Eukaryota</taxon>
        <taxon>Metazoa</taxon>
        <taxon>Chordata</taxon>
        <taxon>Craniata</taxon>
        <taxon>Vertebrata</taxon>
        <taxon>Euteleostomi</taxon>
        <taxon>Actinopterygii</taxon>
        <taxon>Neopterygii</taxon>
        <taxon>Teleostei</taxon>
        <taxon>Neoteleostei</taxon>
        <taxon>Acanthomorphata</taxon>
        <taxon>Ovalentaria</taxon>
        <taxon>Atherinomorphae</taxon>
        <taxon>Atheriniformes</taxon>
        <taxon>Atherinopsidae</taxon>
        <taxon>Menidiinae</taxon>
        <taxon>Menidia</taxon>
    </lineage>
</organism>
<accession>A0A8S4B6Q0</accession>
<feature type="region of interest" description="Disordered" evidence="9">
    <location>
        <begin position="1"/>
        <end position="23"/>
    </location>
</feature>
<evidence type="ECO:0000256" key="1">
    <source>
        <dbReference type="ARBA" id="ARBA00022553"/>
    </source>
</evidence>
<keyword evidence="8" id="KW-0862">Zinc</keyword>
<dbReference type="GO" id="GO:0005675">
    <property type="term" value="C:transcription factor TFIIH holo complex"/>
    <property type="evidence" value="ECO:0007669"/>
    <property type="project" value="UniProtKB-UniRule"/>
</dbReference>
<keyword evidence="8" id="KW-0227">DNA damage</keyword>
<dbReference type="InterPro" id="IPR054716">
    <property type="entry name" value="Sol_Rieske_ferrdox_dom"/>
</dbReference>
<dbReference type="GO" id="GO:0008270">
    <property type="term" value="F:zinc ion binding"/>
    <property type="evidence" value="ECO:0007669"/>
    <property type="project" value="UniProtKB-KW"/>
</dbReference>
<dbReference type="GO" id="GO:0051537">
    <property type="term" value="F:2 iron, 2 sulfur cluster binding"/>
    <property type="evidence" value="ECO:0007669"/>
    <property type="project" value="UniProtKB-KW"/>
</dbReference>
<dbReference type="PROSITE" id="PS51296">
    <property type="entry name" value="RIESKE"/>
    <property type="match status" value="1"/>
</dbReference>
<dbReference type="Pfam" id="PF03850">
    <property type="entry name" value="Tfb4"/>
    <property type="match status" value="1"/>
</dbReference>
<evidence type="ECO:0000313" key="11">
    <source>
        <dbReference type="EMBL" id="CAG5923482.1"/>
    </source>
</evidence>
<dbReference type="GO" id="GO:0000439">
    <property type="term" value="C:transcription factor TFIIH core complex"/>
    <property type="evidence" value="ECO:0007669"/>
    <property type="project" value="UniProtKB-UniRule"/>
</dbReference>
<comment type="function">
    <text evidence="8">Component of the general transcription and DNA repair factor IIH (TFIIH) core complex, which is involved in general and transcription-coupled nucleotide excision repair (NER) of damaged DNA and, when complexed to CAK, in RNA transcription by RNA polymerase II. In NER, TFIIH acts by opening DNA around the lesion to allow the excision of the damaged oligonucleotide and its replacement by a new DNA fragment. In transcription, TFIIH has an essential role in transcription initiation. When the pre-initiation complex (PIC) has been established, TFIIH is required for promoter opening and promoter escape. Phosphorylation of the C-terminal tail (CTD) of the largest subunit of RNA polymerase II by the kinase module CAK controls the initiation of transcription.</text>
</comment>
<dbReference type="Proteomes" id="UP000677803">
    <property type="component" value="Unassembled WGS sequence"/>
</dbReference>
<keyword evidence="4" id="KW-0677">Repeat</keyword>
<evidence type="ECO:0000256" key="7">
    <source>
        <dbReference type="ARBA" id="ARBA00023014"/>
    </source>
</evidence>
<keyword evidence="3 8" id="KW-0479">Metal-binding</keyword>
<proteinExistence type="inferred from homology"/>
<dbReference type="CDD" id="cd03467">
    <property type="entry name" value="Rieske"/>
    <property type="match status" value="1"/>
</dbReference>
<keyword evidence="7" id="KW-0411">Iron-sulfur</keyword>
<name>A0A8S4B6Q0_9TELE</name>
<dbReference type="SUPFAM" id="SSF50022">
    <property type="entry name" value="ISP domain"/>
    <property type="match status" value="1"/>
</dbReference>
<dbReference type="InterPro" id="IPR004600">
    <property type="entry name" value="TFIIH_Tfb4/GTF2H3"/>
</dbReference>
<dbReference type="Pfam" id="PF22543">
    <property type="entry name" value="Rieske_4"/>
    <property type="match status" value="1"/>
</dbReference>
<sequence>MSMSFDEEISQTSSSTSSPPPSSFSPTLCFIGKKEDIVRAGRVTTSVNGCRDVLVLHHRGQLYAMDMRCYHSGGALQNGDIEEFNGRLCIVCPWHKYKITLAEGECLYQAVDNPTAKPLRTQWRSKGVKQRIHEVTEISGDVYVTLNDSTETIDSDFYQTEKYRTVALKTQQKPTPFLYPSKSWTDVDSGGDDGSSSRDGKYELLSVANNFIADEIKNVMSKIGQEIKSRILACDITGGLYLKIPQKVALAQYLLWVFLPDTEQRSQLVLPPPAHVDYRAACFCHRNLIEIGYVCSVCLSIFCNFSPICTTCETAFKIQLPQMVKPKKKKLKLLA</sequence>
<gene>
    <name evidence="11" type="ORF">MMEN_LOCUS10655</name>
</gene>
<comment type="subcellular location">
    <subcellularLocation>
        <location evidence="8">Nucleus</location>
    </subcellularLocation>
</comment>
<evidence type="ECO:0000259" key="10">
    <source>
        <dbReference type="PROSITE" id="PS51296"/>
    </source>
</evidence>
<reference evidence="11" key="1">
    <citation type="submission" date="2021-05" db="EMBL/GenBank/DDBJ databases">
        <authorList>
            <person name="Tigano A."/>
        </authorList>
    </citation>
    <scope>NUCLEOTIDE SEQUENCE</scope>
</reference>
<dbReference type="PANTHER" id="PTHR21496">
    <property type="entry name" value="FERREDOXIN-RELATED"/>
    <property type="match status" value="1"/>
</dbReference>
<dbReference type="GO" id="GO:0006289">
    <property type="term" value="P:nucleotide-excision repair"/>
    <property type="evidence" value="ECO:0007669"/>
    <property type="project" value="UniProtKB-UniRule"/>
</dbReference>
<evidence type="ECO:0000256" key="3">
    <source>
        <dbReference type="ARBA" id="ARBA00022723"/>
    </source>
</evidence>
<keyword evidence="12" id="KW-1185">Reference proteome</keyword>
<evidence type="ECO:0000256" key="4">
    <source>
        <dbReference type="ARBA" id="ARBA00022737"/>
    </source>
</evidence>
<dbReference type="InterPro" id="IPR017941">
    <property type="entry name" value="Rieske_2Fe-2S"/>
</dbReference>
<keyword evidence="2" id="KW-0001">2Fe-2S</keyword>
<keyword evidence="6" id="KW-0408">Iron</keyword>
<evidence type="ECO:0000313" key="12">
    <source>
        <dbReference type="Proteomes" id="UP000677803"/>
    </source>
</evidence>
<dbReference type="InterPro" id="IPR036922">
    <property type="entry name" value="Rieske_2Fe-2S_sf"/>
</dbReference>
<dbReference type="EMBL" id="CAJRST010011112">
    <property type="protein sequence ID" value="CAG5923482.1"/>
    <property type="molecule type" value="Genomic_DNA"/>
</dbReference>
<keyword evidence="8" id="KW-0863">Zinc-finger</keyword>
<keyword evidence="1" id="KW-0597">Phosphoprotein</keyword>
<evidence type="ECO:0000256" key="5">
    <source>
        <dbReference type="ARBA" id="ARBA00022990"/>
    </source>
</evidence>
<dbReference type="FunFam" id="2.102.10.10:FF:000009">
    <property type="entry name" value="Rieske Fe-S domain containing"/>
    <property type="match status" value="1"/>
</dbReference>
<keyword evidence="8" id="KW-0804">Transcription</keyword>
<evidence type="ECO:0000256" key="6">
    <source>
        <dbReference type="ARBA" id="ARBA00023004"/>
    </source>
</evidence>
<keyword evidence="8" id="KW-0805">Transcription regulation</keyword>
<keyword evidence="8" id="KW-0539">Nucleus</keyword>
<comment type="subunit">
    <text evidence="8">Part of a TFIID-containing RNA polymerase II pre-initiation complex that is composed of TBP and at least GTF2A1, GTF2A2, GTF2E1, GTF2E2, GTF2F1, GTF2H2, GTF2H3, GTF2H4, GTF2H5, GTF2B, TCEA1, ERCC2, ERCC3, TAF1, TAF2, TAF3, TAF4, TAF5, TAF6, TAF7, TAF8, TAF9, TAF10, TAF11, TAF12 and TAF13. Component of the 7-subunit TFIIH core complex composed of XPB/ERCC3, XPD/ERCC2, GTF2H1, GTF2H2, GTF2H3, GTF2H4 and GTF2H5, which is active in NER. The core complex associates with the 3-subunit CDK-activating kinase (CAK) module composed of CCNH/cyclin H, CDK7 and MNAT1 to form the 10-subunit holoenzyme (holo-TFIIH) active in transcription. Interacts with RARA; the interaction requires prior phosphorylation of RARA on 'Ser-369' which then enhances interaction of RARA with CDK7.</text>
</comment>
<evidence type="ECO:0000256" key="8">
    <source>
        <dbReference type="RuleBase" id="RU368090"/>
    </source>
</evidence>
<evidence type="ECO:0000256" key="9">
    <source>
        <dbReference type="SAM" id="MobiDB-lite"/>
    </source>
</evidence>
<dbReference type="AlphaFoldDB" id="A0A8S4B6Q0"/>
<protein>
    <recommendedName>
        <fullName evidence="8">General transcription factor IIH subunit 3</fullName>
    </recommendedName>
    <alternativeName>
        <fullName evidence="8">General transcription factor IIH polypeptide 3</fullName>
    </alternativeName>
</protein>
<dbReference type="GO" id="GO:0006355">
    <property type="term" value="P:regulation of DNA-templated transcription"/>
    <property type="evidence" value="ECO:0007669"/>
    <property type="project" value="InterPro"/>
</dbReference>
<feature type="domain" description="Rieske" evidence="10">
    <location>
        <begin position="29"/>
        <end position="121"/>
    </location>
</feature>
<keyword evidence="8" id="KW-0234">DNA repair</keyword>
<comment type="similarity">
    <text evidence="8">Belongs to the TFB4 family.</text>
</comment>
<dbReference type="Gene3D" id="2.102.10.10">
    <property type="entry name" value="Rieske [2Fe-2S] iron-sulphur domain"/>
    <property type="match status" value="1"/>
</dbReference>
<dbReference type="PANTHER" id="PTHR21496:SF16">
    <property type="entry name" value="RIESKE DOMAIN-CONTAINING PROTEIN-LIKE"/>
    <property type="match status" value="1"/>
</dbReference>
<dbReference type="OrthoDB" id="426882at2759"/>
<comment type="caution">
    <text evidence="11">The sequence shown here is derived from an EMBL/GenBank/DDBJ whole genome shotgun (WGS) entry which is preliminary data.</text>
</comment>
<evidence type="ECO:0000256" key="2">
    <source>
        <dbReference type="ARBA" id="ARBA00022714"/>
    </source>
</evidence>